<protein>
    <submittedName>
        <fullName evidence="2">Glycosyltransferase</fullName>
    </submittedName>
</protein>
<comment type="caution">
    <text evidence="2">The sequence shown here is derived from an EMBL/GenBank/DDBJ whole genome shotgun (WGS) entry which is preliminary data.</text>
</comment>
<reference evidence="2" key="1">
    <citation type="journal article" date="2020" name="mSystems">
        <title>Genome- and Community-Level Interaction Insights into Carbon Utilization and Element Cycling Functions of Hydrothermarchaeota in Hydrothermal Sediment.</title>
        <authorList>
            <person name="Zhou Z."/>
            <person name="Liu Y."/>
            <person name="Xu W."/>
            <person name="Pan J."/>
            <person name="Luo Z.H."/>
            <person name="Li M."/>
        </authorList>
    </citation>
    <scope>NUCLEOTIDE SEQUENCE [LARGE SCALE GENOMIC DNA]</scope>
    <source>
        <strain evidence="2">HyVt-485</strain>
    </source>
</reference>
<dbReference type="InterPro" id="IPR050834">
    <property type="entry name" value="Glycosyltransf_2"/>
</dbReference>
<accession>A0A7C5QVV0</accession>
<dbReference type="SUPFAM" id="SSF53448">
    <property type="entry name" value="Nucleotide-diphospho-sugar transferases"/>
    <property type="match status" value="1"/>
</dbReference>
<proteinExistence type="predicted"/>
<sequence length="298" mass="34541">MAMRLAGKFRRRPVFTILLPTHNRADVLRCSLQSILAQNFQSYEVLIIADGCTDNSADIVAGFNDKRLKWFDFPKGPGFGYGNRNKALKHAKGDLIALATHDDLYLPDHLSRMAQVFLNSDIKWAYSRPCWIDDNGLCIPFFGNLHSEKELKRFYVRNFIPSSCIVYRRALHEAVGPWPEELDNAGDWVLWKRMLTSFNNEARHIGVERQITQLHFRADWRDEANWGPHPLKKLAQFAEQNENYPHTLRFNLSTDAGLPQEQMVKLLLDKPDDTSHRIRYGADLLQDTLLWEQLIAQH</sequence>
<dbReference type="InterPro" id="IPR029044">
    <property type="entry name" value="Nucleotide-diphossugar_trans"/>
</dbReference>
<evidence type="ECO:0000259" key="1">
    <source>
        <dbReference type="Pfam" id="PF00535"/>
    </source>
</evidence>
<organism evidence="2">
    <name type="scientific">Hellea balneolensis</name>
    <dbReference type="NCBI Taxonomy" id="287478"/>
    <lineage>
        <taxon>Bacteria</taxon>
        <taxon>Pseudomonadati</taxon>
        <taxon>Pseudomonadota</taxon>
        <taxon>Alphaproteobacteria</taxon>
        <taxon>Maricaulales</taxon>
        <taxon>Robiginitomaculaceae</taxon>
        <taxon>Hellea</taxon>
    </lineage>
</organism>
<feature type="domain" description="Glycosyltransferase 2-like" evidence="1">
    <location>
        <begin position="16"/>
        <end position="174"/>
    </location>
</feature>
<dbReference type="InterPro" id="IPR001173">
    <property type="entry name" value="Glyco_trans_2-like"/>
</dbReference>
<name>A0A7C5QVV0_9PROT</name>
<dbReference type="Proteomes" id="UP000885830">
    <property type="component" value="Unassembled WGS sequence"/>
</dbReference>
<evidence type="ECO:0000313" key="2">
    <source>
        <dbReference type="EMBL" id="HHL42682.1"/>
    </source>
</evidence>
<gene>
    <name evidence="2" type="ORF">ENJ42_03615</name>
</gene>
<dbReference type="AlphaFoldDB" id="A0A7C5QVV0"/>
<dbReference type="PANTHER" id="PTHR43685">
    <property type="entry name" value="GLYCOSYLTRANSFERASE"/>
    <property type="match status" value="1"/>
</dbReference>
<dbReference type="PANTHER" id="PTHR43685:SF11">
    <property type="entry name" value="GLYCOSYLTRANSFERASE TAGX-RELATED"/>
    <property type="match status" value="1"/>
</dbReference>
<dbReference type="Gene3D" id="3.90.550.10">
    <property type="entry name" value="Spore Coat Polysaccharide Biosynthesis Protein SpsA, Chain A"/>
    <property type="match status" value="1"/>
</dbReference>
<dbReference type="Pfam" id="PF00535">
    <property type="entry name" value="Glycos_transf_2"/>
    <property type="match status" value="1"/>
</dbReference>
<dbReference type="EMBL" id="DRMJ01000179">
    <property type="protein sequence ID" value="HHL42682.1"/>
    <property type="molecule type" value="Genomic_DNA"/>
</dbReference>